<evidence type="ECO:0000313" key="13">
    <source>
        <dbReference type="EMBL" id="PWN35966.1"/>
    </source>
</evidence>
<dbReference type="Pfam" id="PF00682">
    <property type="entry name" value="HMGL-like"/>
    <property type="match status" value="1"/>
</dbReference>
<dbReference type="Proteomes" id="UP000245771">
    <property type="component" value="Unassembled WGS sequence"/>
</dbReference>
<dbReference type="InterPro" id="IPR013785">
    <property type="entry name" value="Aldolase_TIM"/>
</dbReference>
<dbReference type="GO" id="GO:0003852">
    <property type="term" value="F:2-isopropylmalate synthase activity"/>
    <property type="evidence" value="ECO:0007669"/>
    <property type="project" value="UniProtKB-EC"/>
</dbReference>
<dbReference type="EMBL" id="KZ819603">
    <property type="protein sequence ID" value="PWN35966.1"/>
    <property type="molecule type" value="Genomic_DNA"/>
</dbReference>
<dbReference type="InterPro" id="IPR000891">
    <property type="entry name" value="PYR_CT"/>
</dbReference>
<dbReference type="GO" id="GO:0046872">
    <property type="term" value="F:metal ion binding"/>
    <property type="evidence" value="ECO:0007669"/>
    <property type="project" value="UniProtKB-KW"/>
</dbReference>
<proteinExistence type="inferred from homology"/>
<dbReference type="InterPro" id="IPR005668">
    <property type="entry name" value="IPM_Synthase"/>
</dbReference>
<evidence type="ECO:0000256" key="5">
    <source>
        <dbReference type="ARBA" id="ARBA00012973"/>
    </source>
</evidence>
<dbReference type="NCBIfam" id="TIGR00970">
    <property type="entry name" value="leuA_yeast"/>
    <property type="match status" value="1"/>
</dbReference>
<keyword evidence="7" id="KW-0028">Amino-acid biosynthesis</keyword>
<reference evidence="13 14" key="1">
    <citation type="journal article" date="2018" name="Mol. Biol. Evol.">
        <title>Broad Genomic Sampling Reveals a Smut Pathogenic Ancestry of the Fungal Clade Ustilaginomycotina.</title>
        <authorList>
            <person name="Kijpornyongpan T."/>
            <person name="Mondo S.J."/>
            <person name="Barry K."/>
            <person name="Sandor L."/>
            <person name="Lee J."/>
            <person name="Lipzen A."/>
            <person name="Pangilinan J."/>
            <person name="LaButti K."/>
            <person name="Hainaut M."/>
            <person name="Henrissat B."/>
            <person name="Grigoriev I.V."/>
            <person name="Spatafora J.W."/>
            <person name="Aime M.C."/>
        </authorList>
    </citation>
    <scope>NUCLEOTIDE SEQUENCE [LARGE SCALE GENOMIC DNA]</scope>
    <source>
        <strain evidence="13 14">MCA 3882</strain>
    </source>
</reference>
<evidence type="ECO:0000259" key="12">
    <source>
        <dbReference type="PROSITE" id="PS50991"/>
    </source>
</evidence>
<keyword evidence="14" id="KW-1185">Reference proteome</keyword>
<dbReference type="CDD" id="cd07942">
    <property type="entry name" value="DRE_TIM_LeuA"/>
    <property type="match status" value="1"/>
</dbReference>
<dbReference type="GO" id="GO:0009098">
    <property type="term" value="P:L-leucine biosynthetic process"/>
    <property type="evidence" value="ECO:0007669"/>
    <property type="project" value="UniProtKB-KW"/>
</dbReference>
<dbReference type="FunFam" id="3.20.20.70:FF:000045">
    <property type="entry name" value="2-isopropylmalate synthase"/>
    <property type="match status" value="1"/>
</dbReference>
<dbReference type="InterPro" id="IPR036230">
    <property type="entry name" value="LeuA_allosteric_dom_sf"/>
</dbReference>
<evidence type="ECO:0000256" key="4">
    <source>
        <dbReference type="ARBA" id="ARBA00009767"/>
    </source>
</evidence>
<dbReference type="AlphaFoldDB" id="A0A316VEL4"/>
<comment type="cofactor">
    <cofactor evidence="2">
        <name>a divalent metal cation</name>
        <dbReference type="ChEBI" id="CHEBI:60240"/>
    </cofactor>
</comment>
<dbReference type="Pfam" id="PF08502">
    <property type="entry name" value="LeuA_dimer"/>
    <property type="match status" value="1"/>
</dbReference>
<evidence type="ECO:0000256" key="7">
    <source>
        <dbReference type="ARBA" id="ARBA00022605"/>
    </source>
</evidence>
<evidence type="ECO:0000256" key="8">
    <source>
        <dbReference type="ARBA" id="ARBA00022679"/>
    </source>
</evidence>
<dbReference type="STRING" id="1280837.A0A316VEL4"/>
<name>A0A316VEL4_9BASI</name>
<accession>A0A316VEL4</accession>
<evidence type="ECO:0000256" key="9">
    <source>
        <dbReference type="ARBA" id="ARBA00022723"/>
    </source>
</evidence>
<gene>
    <name evidence="13" type="ORF">FA14DRAFT_121627</name>
</gene>
<evidence type="ECO:0000256" key="11">
    <source>
        <dbReference type="SAM" id="MobiDB-lite"/>
    </source>
</evidence>
<feature type="region of interest" description="Disordered" evidence="11">
    <location>
        <begin position="469"/>
        <end position="499"/>
    </location>
</feature>
<evidence type="ECO:0000256" key="2">
    <source>
        <dbReference type="ARBA" id="ARBA00001968"/>
    </source>
</evidence>
<dbReference type="InParanoid" id="A0A316VEL4"/>
<dbReference type="PANTHER" id="PTHR46911:SF1">
    <property type="entry name" value="2-ISOPROPYLMALATE SYNTHASE"/>
    <property type="match status" value="1"/>
</dbReference>
<dbReference type="InterPro" id="IPR013709">
    <property type="entry name" value="2-isopropylmalate_synth_dimer"/>
</dbReference>
<keyword evidence="10" id="KW-0100">Branched-chain amino acid biosynthesis</keyword>
<comment type="similarity">
    <text evidence="4">Belongs to the alpha-IPM synthase/homocitrate synthase family. LeuA type 2 subfamily.</text>
</comment>
<feature type="compositionally biased region" description="Polar residues" evidence="11">
    <location>
        <begin position="469"/>
        <end position="481"/>
    </location>
</feature>
<dbReference type="RefSeq" id="XP_025356268.1">
    <property type="nucleotide sequence ID" value="XM_025496472.1"/>
</dbReference>
<evidence type="ECO:0000256" key="6">
    <source>
        <dbReference type="ARBA" id="ARBA00022430"/>
    </source>
</evidence>
<evidence type="ECO:0000313" key="14">
    <source>
        <dbReference type="Proteomes" id="UP000245771"/>
    </source>
</evidence>
<dbReference type="SUPFAM" id="SSF51569">
    <property type="entry name" value="Aldolase"/>
    <property type="match status" value="1"/>
</dbReference>
<feature type="domain" description="Pyruvate carboxyltransferase" evidence="12">
    <location>
        <begin position="29"/>
        <end position="310"/>
    </location>
</feature>
<organism evidence="13 14">
    <name type="scientific">Meira miltonrushii</name>
    <dbReference type="NCBI Taxonomy" id="1280837"/>
    <lineage>
        <taxon>Eukaryota</taxon>
        <taxon>Fungi</taxon>
        <taxon>Dikarya</taxon>
        <taxon>Basidiomycota</taxon>
        <taxon>Ustilaginomycotina</taxon>
        <taxon>Exobasidiomycetes</taxon>
        <taxon>Exobasidiales</taxon>
        <taxon>Brachybasidiaceae</taxon>
        <taxon>Meira</taxon>
    </lineage>
</organism>
<dbReference type="PROSITE" id="PS00815">
    <property type="entry name" value="AIPM_HOMOCIT_SYNTH_1"/>
    <property type="match status" value="1"/>
</dbReference>
<dbReference type="GeneID" id="37018253"/>
<dbReference type="NCBIfam" id="NF002991">
    <property type="entry name" value="PRK03739.1"/>
    <property type="match status" value="1"/>
</dbReference>
<dbReference type="SMART" id="SM00917">
    <property type="entry name" value="LeuA_dimer"/>
    <property type="match status" value="1"/>
</dbReference>
<dbReference type="PROSITE" id="PS50991">
    <property type="entry name" value="PYR_CT"/>
    <property type="match status" value="1"/>
</dbReference>
<keyword evidence="9" id="KW-0479">Metal-binding</keyword>
<dbReference type="InterPro" id="IPR039371">
    <property type="entry name" value="LeuA_N_DRE-TIM"/>
</dbReference>
<sequence>MDPGKKYAPYKPLDMPNRQWPTKVQKTAPIWTSVDLRDGNQALVNPMSQQQKLRFFSKLVEIGFKEIEVAFPSASDTDFNFVRTIIEQKMIPDDVYIQVLTPAREELIRRTFESIKGAKNVIMHMYNASSPLFRNVVFGNSQDKTIELAVTHTNLVRELIDHYSKPENGGTNFKYEYSPETFTQTEMDFAVRLCEEVRKAWGRASVDNKIIFNLPATVEIGPPNHYADQIEYFCTHISKREEIIISLHPHNDRGCAVAAAELGCLAGGDRIEGCVLGNGERTGNVDLVTLALNQFTQGIKPGPIDLSDLQSVVDVVTSCNDLPVHPRHPYAGELVFTAFSGSHQDAIKKGFAAQEKRKEEGNPVWDVPYLPVDPADLGATYEAVIRVNSQSGKGGVAYLVAQSLALDLPRRMQIAFYQVVQEVADRTGKEMTIDDITNIFTSTYHVPSLTTGKNEGKYVLRSFRMSDDLPQTPNSANGLQHSISSLSSNRSNEDPGAETPRYVRLDAVVLCAGKSHEISGRGNGPLSAMLDALESAFGISANVREYNEHAIDRAGIIAPASQKASKEKTRSQAASYVELVGAEENKANQNGGTVRKEGWWGVGIDVDITASSLKAILSALANLEAGKAVFDQAQAAVQ</sequence>
<dbReference type="FunCoup" id="A0A316VEL4">
    <property type="interactions" value="257"/>
</dbReference>
<dbReference type="PROSITE" id="PS00816">
    <property type="entry name" value="AIPM_HOMOCIT_SYNTH_2"/>
    <property type="match status" value="1"/>
</dbReference>
<protein>
    <recommendedName>
        <fullName evidence="5">2-isopropylmalate synthase</fullName>
        <ecNumber evidence="5">2.3.3.13</ecNumber>
    </recommendedName>
</protein>
<keyword evidence="6" id="KW-0432">Leucine biosynthesis</keyword>
<keyword evidence="8" id="KW-0808">Transferase</keyword>
<dbReference type="OrthoDB" id="418791at2759"/>
<evidence type="ECO:0000256" key="3">
    <source>
        <dbReference type="ARBA" id="ARBA00004689"/>
    </source>
</evidence>
<comment type="catalytic activity">
    <reaction evidence="1">
        <text>3-methyl-2-oxobutanoate + acetyl-CoA + H2O = (2S)-2-isopropylmalate + CoA + H(+)</text>
        <dbReference type="Rhea" id="RHEA:21524"/>
        <dbReference type="ChEBI" id="CHEBI:1178"/>
        <dbReference type="ChEBI" id="CHEBI:11851"/>
        <dbReference type="ChEBI" id="CHEBI:15377"/>
        <dbReference type="ChEBI" id="CHEBI:15378"/>
        <dbReference type="ChEBI" id="CHEBI:57287"/>
        <dbReference type="ChEBI" id="CHEBI:57288"/>
        <dbReference type="EC" id="2.3.3.13"/>
    </reaction>
</comment>
<dbReference type="Pfam" id="PF22615">
    <property type="entry name" value="IPMS_D2"/>
    <property type="match status" value="1"/>
</dbReference>
<comment type="pathway">
    <text evidence="3">Amino-acid biosynthesis; L-leucine biosynthesis; L-leucine from 3-methyl-2-oxobutanoate: step 1/4.</text>
</comment>
<evidence type="ECO:0000256" key="1">
    <source>
        <dbReference type="ARBA" id="ARBA00000064"/>
    </source>
</evidence>
<evidence type="ECO:0000256" key="10">
    <source>
        <dbReference type="ARBA" id="ARBA00023304"/>
    </source>
</evidence>
<dbReference type="Gene3D" id="3.30.160.270">
    <property type="match status" value="1"/>
</dbReference>
<dbReference type="GO" id="GO:0005739">
    <property type="term" value="C:mitochondrion"/>
    <property type="evidence" value="ECO:0007669"/>
    <property type="project" value="TreeGrafter"/>
</dbReference>
<dbReference type="HAMAP" id="MF_00572">
    <property type="entry name" value="LeuA_type2"/>
    <property type="match status" value="1"/>
</dbReference>
<dbReference type="InterPro" id="IPR002034">
    <property type="entry name" value="AIPM/Hcit_synth_CS"/>
</dbReference>
<dbReference type="SUPFAM" id="SSF89000">
    <property type="entry name" value="post-HMGL domain-like"/>
    <property type="match status" value="1"/>
</dbReference>
<dbReference type="EC" id="2.3.3.13" evidence="5"/>
<dbReference type="InterPro" id="IPR054692">
    <property type="entry name" value="LeuA-like_post-cat"/>
</dbReference>
<dbReference type="PANTHER" id="PTHR46911">
    <property type="match status" value="1"/>
</dbReference>
<dbReference type="SUPFAM" id="SSF110921">
    <property type="entry name" value="2-isopropylmalate synthase LeuA, allosteric (dimerisation) domain"/>
    <property type="match status" value="1"/>
</dbReference>
<dbReference type="Gene3D" id="3.20.20.70">
    <property type="entry name" value="Aldolase class I"/>
    <property type="match status" value="1"/>
</dbReference>